<evidence type="ECO:0000313" key="3">
    <source>
        <dbReference type="Proteomes" id="UP000007305"/>
    </source>
</evidence>
<organism evidence="2 3">
    <name type="scientific">Zea mays</name>
    <name type="common">Maize</name>
    <dbReference type="NCBI Taxonomy" id="4577"/>
    <lineage>
        <taxon>Eukaryota</taxon>
        <taxon>Viridiplantae</taxon>
        <taxon>Streptophyta</taxon>
        <taxon>Embryophyta</taxon>
        <taxon>Tracheophyta</taxon>
        <taxon>Spermatophyta</taxon>
        <taxon>Magnoliopsida</taxon>
        <taxon>Liliopsida</taxon>
        <taxon>Poales</taxon>
        <taxon>Poaceae</taxon>
        <taxon>PACMAD clade</taxon>
        <taxon>Panicoideae</taxon>
        <taxon>Andropogonodae</taxon>
        <taxon>Andropogoneae</taxon>
        <taxon>Tripsacinae</taxon>
        <taxon>Zea</taxon>
    </lineage>
</organism>
<dbReference type="EnsemblPlants" id="Zm00001eb002730_T001">
    <property type="protein sequence ID" value="Zm00001eb002730_P001"/>
    <property type="gene ID" value="Zm00001eb002730"/>
</dbReference>
<accession>A0A804LD46</accession>
<reference evidence="2" key="2">
    <citation type="submission" date="2019-07" db="EMBL/GenBank/DDBJ databases">
        <authorList>
            <person name="Seetharam A."/>
            <person name="Woodhouse M."/>
            <person name="Cannon E."/>
        </authorList>
    </citation>
    <scope>NUCLEOTIDE SEQUENCE [LARGE SCALE GENOMIC DNA]</scope>
    <source>
        <strain evidence="2">cv. B73</strain>
    </source>
</reference>
<evidence type="ECO:0000313" key="2">
    <source>
        <dbReference type="EnsemblPlants" id="Zm00001eb002730_P001"/>
    </source>
</evidence>
<dbReference type="Gramene" id="Zm00001eb002730_T001">
    <property type="protein sequence ID" value="Zm00001eb002730_P001"/>
    <property type="gene ID" value="Zm00001eb002730"/>
</dbReference>
<dbReference type="AlphaFoldDB" id="A0A804LD46"/>
<evidence type="ECO:0000256" key="1">
    <source>
        <dbReference type="SAM" id="MobiDB-lite"/>
    </source>
</evidence>
<sequence>MLHFAATGNLCEAAHGASLVTENKLLRLPRRSLGQILEHHRLRRHVVGQLLPAKVYDLRFRGAGAVLELDERARRLAPVVVWPRHDRRLEDGWVAEDHRLHLDGADVLAARDDDVLGPVLDLDVPVGMPHGEVPGVQPPAGHGFLGRLEVLVVAAHHGVSPEHHLAHRLAVVRHALHGARVHDVHVLHRDVVEPLAGLEPRALLRRQRVPLGHPRAHGRRAVRLREAVDLVHHEAELLHREQDARRRRRAPRHDAHGPWQRLPLRGRGTRVGHHVQHRGRAAHVRHAVPRDAVEDDLAGEVAEAHVGAALHGDAPRQVPAVAVEHGHSPQVRRHGGDVVREHRRDGVEVRAAVAVHHALGPRRRAGRVVERDRVQLVRRPPDVEPGGAVPDEILVVVGVGVV</sequence>
<dbReference type="Proteomes" id="UP000007305">
    <property type="component" value="Chromosome 1"/>
</dbReference>
<name>A0A804LD46_MAIZE</name>
<proteinExistence type="predicted"/>
<feature type="region of interest" description="Disordered" evidence="1">
    <location>
        <begin position="241"/>
        <end position="265"/>
    </location>
</feature>
<keyword evidence="3" id="KW-1185">Reference proteome</keyword>
<dbReference type="FunCoup" id="A0A804LD46">
    <property type="interactions" value="1"/>
</dbReference>
<reference evidence="2" key="3">
    <citation type="submission" date="2021-05" db="UniProtKB">
        <authorList>
            <consortium name="EnsemblPlants"/>
        </authorList>
    </citation>
    <scope>IDENTIFICATION</scope>
    <source>
        <strain evidence="2">cv. B73</strain>
    </source>
</reference>
<dbReference type="InParanoid" id="A0A804LD46"/>
<protein>
    <submittedName>
        <fullName evidence="2">Uncharacterized protein</fullName>
    </submittedName>
</protein>
<reference evidence="3" key="1">
    <citation type="submission" date="2015-12" db="EMBL/GenBank/DDBJ databases">
        <title>Update maize B73 reference genome by single molecule sequencing technologies.</title>
        <authorList>
            <consortium name="Maize Genome Sequencing Project"/>
            <person name="Ware D."/>
        </authorList>
    </citation>
    <scope>NUCLEOTIDE SEQUENCE [LARGE SCALE GENOMIC DNA]</scope>
    <source>
        <strain evidence="3">cv. B73</strain>
    </source>
</reference>